<evidence type="ECO:0000313" key="2">
    <source>
        <dbReference type="Proteomes" id="UP001208938"/>
    </source>
</evidence>
<evidence type="ECO:0000313" key="1">
    <source>
        <dbReference type="EMBL" id="MCW1932697.1"/>
    </source>
</evidence>
<name>A0ABT3GYV1_9RHOB</name>
<gene>
    <name evidence="1" type="ORF">OKW52_10620</name>
</gene>
<keyword evidence="2" id="KW-1185">Reference proteome</keyword>
<dbReference type="PANTHER" id="PTHR37326">
    <property type="entry name" value="BLL3975 PROTEIN"/>
    <property type="match status" value="1"/>
</dbReference>
<dbReference type="PANTHER" id="PTHR37326:SF1">
    <property type="entry name" value="BLL3975 PROTEIN"/>
    <property type="match status" value="1"/>
</dbReference>
<proteinExistence type="predicted"/>
<comment type="caution">
    <text evidence="1">The sequence shown here is derived from an EMBL/GenBank/DDBJ whole genome shotgun (WGS) entry which is preliminary data.</text>
</comment>
<sequence length="153" mass="16403">MEHLDAGRRRRGATTLYAAAAERGIPAITCELGGGATLDPEGTRHAEEGTRRVLAAYGIWRGAEVPPRAKTRFARTLPRDLSIYARHTGLFEPHAAPGDAVSKGQSAGLLYHIDQVLTPPTELRFAVDGIVSCRRALTLAGLGDCLFNLAETI</sequence>
<protein>
    <submittedName>
        <fullName evidence="1">Succinylglutamate desuccinylase/aspartoacylase family protein</fullName>
    </submittedName>
</protein>
<reference evidence="1 2" key="1">
    <citation type="submission" date="2022-10" db="EMBL/GenBank/DDBJ databases">
        <title>Pararhodobacter sp. nov., isolated from marine algae.</title>
        <authorList>
            <person name="Choi B.J."/>
            <person name="Kim J.M."/>
            <person name="Lee J.K."/>
            <person name="Choi D.G."/>
            <person name="Jeon C.O."/>
        </authorList>
    </citation>
    <scope>NUCLEOTIDE SEQUENCE [LARGE SCALE GENOMIC DNA]</scope>
    <source>
        <strain evidence="1 2">ZQ420</strain>
    </source>
</reference>
<dbReference type="Proteomes" id="UP001208938">
    <property type="component" value="Unassembled WGS sequence"/>
</dbReference>
<organism evidence="1 2">
    <name type="scientific">Pararhodobacter zhoushanensis</name>
    <dbReference type="NCBI Taxonomy" id="2479545"/>
    <lineage>
        <taxon>Bacteria</taxon>
        <taxon>Pseudomonadati</taxon>
        <taxon>Pseudomonadota</taxon>
        <taxon>Alphaproteobacteria</taxon>
        <taxon>Rhodobacterales</taxon>
        <taxon>Paracoccaceae</taxon>
        <taxon>Pararhodobacter</taxon>
    </lineage>
</organism>
<accession>A0ABT3GYV1</accession>
<dbReference type="EMBL" id="JAPDFL010000001">
    <property type="protein sequence ID" value="MCW1932697.1"/>
    <property type="molecule type" value="Genomic_DNA"/>
</dbReference>
<dbReference type="RefSeq" id="WP_264507690.1">
    <property type="nucleotide sequence ID" value="NZ_JAPDFL010000001.1"/>
</dbReference>
<dbReference type="InterPro" id="IPR053138">
    <property type="entry name" value="N-alpha-Ac-DABA_deacetylase"/>
</dbReference>
<dbReference type="SUPFAM" id="SSF53187">
    <property type="entry name" value="Zn-dependent exopeptidases"/>
    <property type="match status" value="1"/>
</dbReference>
<dbReference type="Gene3D" id="3.40.630.10">
    <property type="entry name" value="Zn peptidases"/>
    <property type="match status" value="1"/>
</dbReference>